<evidence type="ECO:0000259" key="1">
    <source>
        <dbReference type="Pfam" id="PF03732"/>
    </source>
</evidence>
<sequence>MVRVDFPKFLEGDDPLDSVYRAEQYFDYFSIARDKRVKMVSFHLDREFLQWYQWEDCAKTLPVWEDFTKAFCREFRSQGFEDYAESLFKLRQTSSLRDYVSEFRRLATRIKNLSPTFRLSCFIGGLKEELKHDVKLLRPATVHDAMNLAVETKEKFPIRKLTLKEIQQKRENNLCFYCDDRYVRGHKRPKKQILLLDIGYNSSDEDEIVQELQNREQFEITACCITTCALFGTPSAAIKTMKVRAVIKNVPVIVLFDSGNSHNFVDHASVKKLGLPMDASVVYDVMIGAGGQIKSKGGCSAVTIKFDQYEYTSDMLSLPLGG</sequence>
<evidence type="ECO:0000313" key="3">
    <source>
        <dbReference type="Proteomes" id="UP001064489"/>
    </source>
</evidence>
<evidence type="ECO:0000313" key="2">
    <source>
        <dbReference type="EMBL" id="KAI9194652.1"/>
    </source>
</evidence>
<dbReference type="AlphaFoldDB" id="A0AAD5P1C0"/>
<protein>
    <recommendedName>
        <fullName evidence="1">Retrotransposon gag domain-containing protein</fullName>
    </recommendedName>
</protein>
<gene>
    <name evidence="2" type="ORF">LWI28_007966</name>
</gene>
<dbReference type="Pfam" id="PF03732">
    <property type="entry name" value="Retrotrans_gag"/>
    <property type="match status" value="1"/>
</dbReference>
<reference evidence="2" key="1">
    <citation type="journal article" date="2022" name="Plant J.">
        <title>Strategies of tolerance reflected in two North American maple genomes.</title>
        <authorList>
            <person name="McEvoy S.L."/>
            <person name="Sezen U.U."/>
            <person name="Trouern-Trend A."/>
            <person name="McMahon S.M."/>
            <person name="Schaberg P.G."/>
            <person name="Yang J."/>
            <person name="Wegrzyn J.L."/>
            <person name="Swenson N.G."/>
        </authorList>
    </citation>
    <scope>NUCLEOTIDE SEQUENCE</scope>
    <source>
        <strain evidence="2">91603</strain>
    </source>
</reference>
<dbReference type="Gene3D" id="2.40.70.10">
    <property type="entry name" value="Acid Proteases"/>
    <property type="match status" value="1"/>
</dbReference>
<dbReference type="PANTHER" id="PTHR15503">
    <property type="entry name" value="LDOC1 RELATED"/>
    <property type="match status" value="1"/>
</dbReference>
<keyword evidence="3" id="KW-1185">Reference proteome</keyword>
<dbReference type="EMBL" id="JAJSOW010000003">
    <property type="protein sequence ID" value="KAI9194652.1"/>
    <property type="molecule type" value="Genomic_DNA"/>
</dbReference>
<comment type="caution">
    <text evidence="2">The sequence shown here is derived from an EMBL/GenBank/DDBJ whole genome shotgun (WGS) entry which is preliminary data.</text>
</comment>
<name>A0AAD5P1C0_ACENE</name>
<organism evidence="2 3">
    <name type="scientific">Acer negundo</name>
    <name type="common">Box elder</name>
    <dbReference type="NCBI Taxonomy" id="4023"/>
    <lineage>
        <taxon>Eukaryota</taxon>
        <taxon>Viridiplantae</taxon>
        <taxon>Streptophyta</taxon>
        <taxon>Embryophyta</taxon>
        <taxon>Tracheophyta</taxon>
        <taxon>Spermatophyta</taxon>
        <taxon>Magnoliopsida</taxon>
        <taxon>eudicotyledons</taxon>
        <taxon>Gunneridae</taxon>
        <taxon>Pentapetalae</taxon>
        <taxon>rosids</taxon>
        <taxon>malvids</taxon>
        <taxon>Sapindales</taxon>
        <taxon>Sapindaceae</taxon>
        <taxon>Hippocastanoideae</taxon>
        <taxon>Acereae</taxon>
        <taxon>Acer</taxon>
    </lineage>
</organism>
<feature type="domain" description="Retrotransposon gag" evidence="1">
    <location>
        <begin position="38"/>
        <end position="128"/>
    </location>
</feature>
<proteinExistence type="predicted"/>
<dbReference type="Pfam" id="PF08284">
    <property type="entry name" value="RVP_2"/>
    <property type="match status" value="1"/>
</dbReference>
<dbReference type="PANTHER" id="PTHR15503:SF22">
    <property type="entry name" value="TRANSPOSON TY3-I GAG POLYPROTEIN"/>
    <property type="match status" value="1"/>
</dbReference>
<dbReference type="InterPro" id="IPR005162">
    <property type="entry name" value="Retrotrans_gag_dom"/>
</dbReference>
<dbReference type="InterPro" id="IPR021109">
    <property type="entry name" value="Peptidase_aspartic_dom_sf"/>
</dbReference>
<accession>A0AAD5P1C0</accession>
<dbReference type="InterPro" id="IPR032567">
    <property type="entry name" value="RTL1-rel"/>
</dbReference>
<dbReference type="CDD" id="cd00303">
    <property type="entry name" value="retropepsin_like"/>
    <property type="match status" value="1"/>
</dbReference>
<reference evidence="2" key="2">
    <citation type="submission" date="2023-02" db="EMBL/GenBank/DDBJ databases">
        <authorList>
            <person name="Swenson N.G."/>
            <person name="Wegrzyn J.L."/>
            <person name="Mcevoy S.L."/>
        </authorList>
    </citation>
    <scope>NUCLEOTIDE SEQUENCE</scope>
    <source>
        <strain evidence="2">91603</strain>
        <tissue evidence="2">Leaf</tissue>
    </source>
</reference>
<dbReference type="Proteomes" id="UP001064489">
    <property type="component" value="Chromosome 1"/>
</dbReference>